<sequence length="111" mass="12503">MVDDFEGIAAVDRERIAPFLVRRALTAGSLVYEDGATQVFSSDGMTTYVEDGRVSAGEWTVDETGRFASFWPPHYTAEYDLRWLVEDGRIVGLRFLGRDSVPFVGRYRTGE</sequence>
<keyword evidence="2" id="KW-1185">Reference proteome</keyword>
<reference evidence="2" key="1">
    <citation type="journal article" date="2019" name="Int. J. Syst. Evol. Microbiol.">
        <title>The Global Catalogue of Microorganisms (GCM) 10K type strain sequencing project: providing services to taxonomists for standard genome sequencing and annotation.</title>
        <authorList>
            <consortium name="The Broad Institute Genomics Platform"/>
            <consortium name="The Broad Institute Genome Sequencing Center for Infectious Disease"/>
            <person name="Wu L."/>
            <person name="Ma J."/>
        </authorList>
    </citation>
    <scope>NUCLEOTIDE SEQUENCE [LARGE SCALE GENOMIC DNA]</scope>
    <source>
        <strain evidence="2">FCH27</strain>
    </source>
</reference>
<evidence type="ECO:0000313" key="2">
    <source>
        <dbReference type="Proteomes" id="UP001596524"/>
    </source>
</evidence>
<evidence type="ECO:0000313" key="1">
    <source>
        <dbReference type="EMBL" id="MFC7360125.1"/>
    </source>
</evidence>
<dbReference type="Proteomes" id="UP001596524">
    <property type="component" value="Unassembled WGS sequence"/>
</dbReference>
<organism evidence="1 2">
    <name type="scientific">Nocardioides astragali</name>
    <dbReference type="NCBI Taxonomy" id="1776736"/>
    <lineage>
        <taxon>Bacteria</taxon>
        <taxon>Bacillati</taxon>
        <taxon>Actinomycetota</taxon>
        <taxon>Actinomycetes</taxon>
        <taxon>Propionibacteriales</taxon>
        <taxon>Nocardioidaceae</taxon>
        <taxon>Nocardioides</taxon>
    </lineage>
</organism>
<name>A0ABW2N2M8_9ACTN</name>
<dbReference type="EMBL" id="JBHTCH010000006">
    <property type="protein sequence ID" value="MFC7360125.1"/>
    <property type="molecule type" value="Genomic_DNA"/>
</dbReference>
<proteinExistence type="predicted"/>
<protein>
    <recommendedName>
        <fullName evidence="3">Nuclear transport factor 2 family protein</fullName>
    </recommendedName>
</protein>
<accession>A0ABW2N2M8</accession>
<evidence type="ECO:0008006" key="3">
    <source>
        <dbReference type="Google" id="ProtNLM"/>
    </source>
</evidence>
<gene>
    <name evidence="1" type="ORF">ACFQO6_07555</name>
</gene>
<comment type="caution">
    <text evidence="1">The sequence shown here is derived from an EMBL/GenBank/DDBJ whole genome shotgun (WGS) entry which is preliminary data.</text>
</comment>